<evidence type="ECO:0000256" key="2">
    <source>
        <dbReference type="SAM" id="SignalP"/>
    </source>
</evidence>
<dbReference type="EMBL" id="BJCL01000003">
    <property type="protein sequence ID" value="GCL62457.1"/>
    <property type="molecule type" value="Genomic_DNA"/>
</dbReference>
<organism evidence="3 4">
    <name type="scientific">Pseudaquabacterium pictum</name>
    <dbReference type="NCBI Taxonomy" id="2315236"/>
    <lineage>
        <taxon>Bacteria</taxon>
        <taxon>Pseudomonadati</taxon>
        <taxon>Pseudomonadota</taxon>
        <taxon>Betaproteobacteria</taxon>
        <taxon>Burkholderiales</taxon>
        <taxon>Sphaerotilaceae</taxon>
        <taxon>Pseudaquabacterium</taxon>
    </lineage>
</organism>
<reference evidence="4" key="1">
    <citation type="submission" date="2019-03" db="EMBL/GenBank/DDBJ databases">
        <title>Aquabacterium pictum sp.nov., the first bacteriochlorophyll a-containing freshwater bacterium in the genus Aquabacterium of the class Betaproteobacteria.</title>
        <authorList>
            <person name="Hirose S."/>
            <person name="Tank M."/>
            <person name="Hara E."/>
            <person name="Tamaki H."/>
            <person name="Takaichi S."/>
            <person name="Haruta S."/>
            <person name="Hanada S."/>
        </authorList>
    </citation>
    <scope>NUCLEOTIDE SEQUENCE [LARGE SCALE GENOMIC DNA]</scope>
    <source>
        <strain evidence="4">W35</strain>
    </source>
</reference>
<evidence type="ECO:0000256" key="1">
    <source>
        <dbReference type="SAM" id="MobiDB-lite"/>
    </source>
</evidence>
<name>A0A480AQ27_9BURK</name>
<feature type="signal peptide" evidence="2">
    <location>
        <begin position="1"/>
        <end position="40"/>
    </location>
</feature>
<evidence type="ECO:0000313" key="4">
    <source>
        <dbReference type="Proteomes" id="UP000301751"/>
    </source>
</evidence>
<proteinExistence type="predicted"/>
<gene>
    <name evidence="3" type="ORF">AQPW35_15380</name>
</gene>
<sequence>MHSGFSLCRIPQHCPNREIDNMTKLFTALILTAFAFGAQAASHAGGAPMKDKAASAPAAAASAAKKDAKPAAKKEEAKK</sequence>
<comment type="caution">
    <text evidence="3">The sequence shown here is derived from an EMBL/GenBank/DDBJ whole genome shotgun (WGS) entry which is preliminary data.</text>
</comment>
<keyword evidence="2" id="KW-0732">Signal</keyword>
<dbReference type="Proteomes" id="UP000301751">
    <property type="component" value="Unassembled WGS sequence"/>
</dbReference>
<feature type="chain" id="PRO_5019832065" evidence="2">
    <location>
        <begin position="41"/>
        <end position="79"/>
    </location>
</feature>
<dbReference type="AlphaFoldDB" id="A0A480AQ27"/>
<accession>A0A480AQ27</accession>
<feature type="compositionally biased region" description="Basic and acidic residues" evidence="1">
    <location>
        <begin position="64"/>
        <end position="79"/>
    </location>
</feature>
<feature type="compositionally biased region" description="Low complexity" evidence="1">
    <location>
        <begin position="54"/>
        <end position="63"/>
    </location>
</feature>
<keyword evidence="4" id="KW-1185">Reference proteome</keyword>
<protein>
    <submittedName>
        <fullName evidence="3">Uncharacterized protein</fullName>
    </submittedName>
</protein>
<feature type="region of interest" description="Disordered" evidence="1">
    <location>
        <begin position="44"/>
        <end position="79"/>
    </location>
</feature>
<evidence type="ECO:0000313" key="3">
    <source>
        <dbReference type="EMBL" id="GCL62457.1"/>
    </source>
</evidence>